<name>A0ABU0YQI8_9PROT</name>
<sequence>MLCLAAAALLSACISRDAVRVPDYVPAWLQDDNAIPAPGALTLEDA</sequence>
<evidence type="ECO:0000313" key="2">
    <source>
        <dbReference type="Proteomes" id="UP001230156"/>
    </source>
</evidence>
<evidence type="ECO:0000313" key="1">
    <source>
        <dbReference type="EMBL" id="MDQ7249993.1"/>
    </source>
</evidence>
<dbReference type="Proteomes" id="UP001230156">
    <property type="component" value="Unassembled WGS sequence"/>
</dbReference>
<protein>
    <submittedName>
        <fullName evidence="1">Uncharacterized protein</fullName>
    </submittedName>
</protein>
<gene>
    <name evidence="1" type="ORF">Q8A70_20050</name>
</gene>
<proteinExistence type="predicted"/>
<dbReference type="EMBL" id="JAUYVI010000006">
    <property type="protein sequence ID" value="MDQ7249993.1"/>
    <property type="molecule type" value="Genomic_DNA"/>
</dbReference>
<keyword evidence="2" id="KW-1185">Reference proteome</keyword>
<accession>A0ABU0YQI8</accession>
<organism evidence="1 2">
    <name type="scientific">Dongia sedimenti</name>
    <dbReference type="NCBI Taxonomy" id="3064282"/>
    <lineage>
        <taxon>Bacteria</taxon>
        <taxon>Pseudomonadati</taxon>
        <taxon>Pseudomonadota</taxon>
        <taxon>Alphaproteobacteria</taxon>
        <taxon>Rhodospirillales</taxon>
        <taxon>Dongiaceae</taxon>
        <taxon>Dongia</taxon>
    </lineage>
</organism>
<reference evidence="2" key="1">
    <citation type="submission" date="2023-08" db="EMBL/GenBank/DDBJ databases">
        <title>Rhodospirillaceae gen. nov., a novel taxon isolated from the Yangtze River Yuezi River estuary sludge.</title>
        <authorList>
            <person name="Ruan L."/>
        </authorList>
    </citation>
    <scope>NUCLEOTIDE SEQUENCE [LARGE SCALE GENOMIC DNA]</scope>
    <source>
        <strain evidence="2">R-7</strain>
    </source>
</reference>
<dbReference type="RefSeq" id="WP_379958670.1">
    <property type="nucleotide sequence ID" value="NZ_JAUYVI010000006.1"/>
</dbReference>
<comment type="caution">
    <text evidence="1">The sequence shown here is derived from an EMBL/GenBank/DDBJ whole genome shotgun (WGS) entry which is preliminary data.</text>
</comment>